<feature type="domain" description="O-antigen ligase-related" evidence="6">
    <location>
        <begin position="207"/>
        <end position="361"/>
    </location>
</feature>
<comment type="caution">
    <text evidence="7">The sequence shown here is derived from an EMBL/GenBank/DDBJ whole genome shotgun (WGS) entry which is preliminary data.</text>
</comment>
<dbReference type="InterPro" id="IPR051533">
    <property type="entry name" value="WaaL-like"/>
</dbReference>
<dbReference type="PANTHER" id="PTHR37422">
    <property type="entry name" value="TEICHURONIC ACID BIOSYNTHESIS PROTEIN TUAE"/>
    <property type="match status" value="1"/>
</dbReference>
<dbReference type="Proteomes" id="UP000709336">
    <property type="component" value="Unassembled WGS sequence"/>
</dbReference>
<proteinExistence type="predicted"/>
<accession>A0ABX1R214</accession>
<dbReference type="GO" id="GO:0016874">
    <property type="term" value="F:ligase activity"/>
    <property type="evidence" value="ECO:0007669"/>
    <property type="project" value="UniProtKB-KW"/>
</dbReference>
<feature type="transmembrane region" description="Helical" evidence="5">
    <location>
        <begin position="141"/>
        <end position="159"/>
    </location>
</feature>
<dbReference type="InterPro" id="IPR007016">
    <property type="entry name" value="O-antigen_ligase-rel_domated"/>
</dbReference>
<feature type="transmembrane region" description="Helical" evidence="5">
    <location>
        <begin position="107"/>
        <end position="129"/>
    </location>
</feature>
<keyword evidence="2 5" id="KW-0812">Transmembrane</keyword>
<dbReference type="RefSeq" id="WP_169211061.1">
    <property type="nucleotide sequence ID" value="NZ_JAATNW010000005.1"/>
</dbReference>
<feature type="transmembrane region" description="Helical" evidence="5">
    <location>
        <begin position="82"/>
        <end position="101"/>
    </location>
</feature>
<keyword evidence="8" id="KW-1185">Reference proteome</keyword>
<keyword evidence="3 5" id="KW-1133">Transmembrane helix</keyword>
<feature type="transmembrane region" description="Helical" evidence="5">
    <location>
        <begin position="28"/>
        <end position="48"/>
    </location>
</feature>
<feature type="transmembrane region" description="Helical" evidence="5">
    <location>
        <begin position="54"/>
        <end position="75"/>
    </location>
</feature>
<keyword evidence="7" id="KW-0436">Ligase</keyword>
<dbReference type="EMBL" id="JAATNW010000005">
    <property type="protein sequence ID" value="NMH60509.1"/>
    <property type="molecule type" value="Genomic_DNA"/>
</dbReference>
<evidence type="ECO:0000256" key="1">
    <source>
        <dbReference type="ARBA" id="ARBA00004141"/>
    </source>
</evidence>
<evidence type="ECO:0000313" key="8">
    <source>
        <dbReference type="Proteomes" id="UP000709336"/>
    </source>
</evidence>
<feature type="transmembrane region" description="Helical" evidence="5">
    <location>
        <begin position="352"/>
        <end position="372"/>
    </location>
</feature>
<evidence type="ECO:0000256" key="4">
    <source>
        <dbReference type="ARBA" id="ARBA00023136"/>
    </source>
</evidence>
<organism evidence="7 8">
    <name type="scientific">Alteromonas ponticola</name>
    <dbReference type="NCBI Taxonomy" id="2720613"/>
    <lineage>
        <taxon>Bacteria</taxon>
        <taxon>Pseudomonadati</taxon>
        <taxon>Pseudomonadota</taxon>
        <taxon>Gammaproteobacteria</taxon>
        <taxon>Alteromonadales</taxon>
        <taxon>Alteromonadaceae</taxon>
        <taxon>Alteromonas/Salinimonas group</taxon>
        <taxon>Alteromonas</taxon>
    </lineage>
</organism>
<feature type="transmembrane region" description="Helical" evidence="5">
    <location>
        <begin position="379"/>
        <end position="400"/>
    </location>
</feature>
<feature type="transmembrane region" description="Helical" evidence="5">
    <location>
        <begin position="406"/>
        <end position="423"/>
    </location>
</feature>
<gene>
    <name evidence="7" type="ORF">HCJ96_10795</name>
</gene>
<feature type="transmembrane region" description="Helical" evidence="5">
    <location>
        <begin position="250"/>
        <end position="270"/>
    </location>
</feature>
<comment type="subcellular location">
    <subcellularLocation>
        <location evidence="1">Membrane</location>
        <topology evidence="1">Multi-pass membrane protein</topology>
    </subcellularLocation>
</comment>
<evidence type="ECO:0000256" key="3">
    <source>
        <dbReference type="ARBA" id="ARBA00022989"/>
    </source>
</evidence>
<keyword evidence="4 5" id="KW-0472">Membrane</keyword>
<feature type="transmembrane region" description="Helical" evidence="5">
    <location>
        <begin position="6"/>
        <end position="21"/>
    </location>
</feature>
<protein>
    <submittedName>
        <fullName evidence="7">O-antigen ligase family protein</fullName>
    </submittedName>
</protein>
<sequence>MFTLVKIVFALLSAFLVYRAISRQCNKYLAFVVVALWLRFTLSAFHNVTYDPLFAGFSINALASIGIAFAGLLLLPRKVIALRSLLWLYIFLACIVVSGIVNMRTMGLINVMVKWTVFLVIAGALFMAIRKTGKDLALRKVLVAFFLPVSLQIMSVLLGEVKATEADGSASYIGGYNHEAAFSMIIASFTLVVGLLSSKAIRYRAALFALGCVLVVLANYRTSILAILPMTAMFAFSLIEAKVANKHKPVFYVLSLFGIGLAFLALSYTMQDRFGDIFVFLSSWQDLIKAPEYYSEAEKDIFSARVYIWSLYIHAYLLADPINQIFGMGPEAWNGVFKKYAHNTYVSYLYEYGVVGLLAFLTAVGSFLIQAFKTKDRKFAWLLFSSMIGFLIMNLATMPLWNIEGLLLYALLIGVTISPVNGVRKTALKTSGVSTNLARN</sequence>
<evidence type="ECO:0000313" key="7">
    <source>
        <dbReference type="EMBL" id="NMH60509.1"/>
    </source>
</evidence>
<dbReference type="PANTHER" id="PTHR37422:SF13">
    <property type="entry name" value="LIPOPOLYSACCHARIDE BIOSYNTHESIS PROTEIN PA4999-RELATED"/>
    <property type="match status" value="1"/>
</dbReference>
<reference evidence="7 8" key="1">
    <citation type="submission" date="2020-03" db="EMBL/GenBank/DDBJ databases">
        <title>Alteromonas ponticola sp. nov., isolated from seawater.</title>
        <authorList>
            <person name="Yoon J.-H."/>
            <person name="Kim Y.-O."/>
        </authorList>
    </citation>
    <scope>NUCLEOTIDE SEQUENCE [LARGE SCALE GENOMIC DNA]</scope>
    <source>
        <strain evidence="7 8">MYP5</strain>
    </source>
</reference>
<evidence type="ECO:0000256" key="2">
    <source>
        <dbReference type="ARBA" id="ARBA00022692"/>
    </source>
</evidence>
<evidence type="ECO:0000256" key="5">
    <source>
        <dbReference type="SAM" id="Phobius"/>
    </source>
</evidence>
<name>A0ABX1R214_9ALTE</name>
<feature type="transmembrane region" description="Helical" evidence="5">
    <location>
        <begin position="179"/>
        <end position="196"/>
    </location>
</feature>
<feature type="transmembrane region" description="Helical" evidence="5">
    <location>
        <begin position="203"/>
        <end position="220"/>
    </location>
</feature>
<evidence type="ECO:0000259" key="6">
    <source>
        <dbReference type="Pfam" id="PF04932"/>
    </source>
</evidence>
<dbReference type="Pfam" id="PF04932">
    <property type="entry name" value="Wzy_C"/>
    <property type="match status" value="1"/>
</dbReference>